<feature type="region of interest" description="Disordered" evidence="1">
    <location>
        <begin position="138"/>
        <end position="218"/>
    </location>
</feature>
<comment type="caution">
    <text evidence="3">The sequence shown here is derived from an EMBL/GenBank/DDBJ whole genome shotgun (WGS) entry which is preliminary data.</text>
</comment>
<gene>
    <name evidence="3" type="ORF">PIIN_00076</name>
</gene>
<organism evidence="3 4">
    <name type="scientific">Serendipita indica (strain DSM 11827)</name>
    <name type="common">Root endophyte fungus</name>
    <name type="synonym">Piriformospora indica</name>
    <dbReference type="NCBI Taxonomy" id="1109443"/>
    <lineage>
        <taxon>Eukaryota</taxon>
        <taxon>Fungi</taxon>
        <taxon>Dikarya</taxon>
        <taxon>Basidiomycota</taxon>
        <taxon>Agaricomycotina</taxon>
        <taxon>Agaricomycetes</taxon>
        <taxon>Sebacinales</taxon>
        <taxon>Serendipitaceae</taxon>
        <taxon>Serendipita</taxon>
    </lineage>
</organism>
<dbReference type="eggNOG" id="ENOG502SSSM">
    <property type="taxonomic scope" value="Eukaryota"/>
</dbReference>
<name>G4T534_SERID</name>
<dbReference type="InParanoid" id="G4T534"/>
<dbReference type="OMA" id="RYLCDYE"/>
<feature type="transmembrane region" description="Helical" evidence="2">
    <location>
        <begin position="28"/>
        <end position="53"/>
    </location>
</feature>
<evidence type="ECO:0000256" key="2">
    <source>
        <dbReference type="SAM" id="Phobius"/>
    </source>
</evidence>
<keyword evidence="4" id="KW-1185">Reference proteome</keyword>
<dbReference type="HOGENOM" id="CLU_1267332_0_0_1"/>
<dbReference type="OrthoDB" id="3363417at2759"/>
<dbReference type="AlphaFoldDB" id="G4T534"/>
<evidence type="ECO:0000256" key="1">
    <source>
        <dbReference type="SAM" id="MobiDB-lite"/>
    </source>
</evidence>
<accession>G4T534</accession>
<reference evidence="3 4" key="1">
    <citation type="journal article" date="2011" name="PLoS Pathog.">
        <title>Endophytic Life Strategies Decoded by Genome and Transcriptome Analyses of the Mutualistic Root Symbiont Piriformospora indica.</title>
        <authorList>
            <person name="Zuccaro A."/>
            <person name="Lahrmann U."/>
            <person name="Guldener U."/>
            <person name="Langen G."/>
            <person name="Pfiffi S."/>
            <person name="Biedenkopf D."/>
            <person name="Wong P."/>
            <person name="Samans B."/>
            <person name="Grimm C."/>
            <person name="Basiewicz M."/>
            <person name="Murat C."/>
            <person name="Martin F."/>
            <person name="Kogel K.H."/>
        </authorList>
    </citation>
    <scope>NUCLEOTIDE SEQUENCE [LARGE SCALE GENOMIC DNA]</scope>
    <source>
        <strain evidence="3 4">DSM 11827</strain>
    </source>
</reference>
<evidence type="ECO:0000313" key="3">
    <source>
        <dbReference type="EMBL" id="CCA66390.1"/>
    </source>
</evidence>
<proteinExistence type="predicted"/>
<evidence type="ECO:0000313" key="4">
    <source>
        <dbReference type="Proteomes" id="UP000007148"/>
    </source>
</evidence>
<dbReference type="Proteomes" id="UP000007148">
    <property type="component" value="Unassembled WGS sequence"/>
</dbReference>
<keyword evidence="2" id="KW-0472">Membrane</keyword>
<feature type="compositionally biased region" description="Polar residues" evidence="1">
    <location>
        <begin position="152"/>
        <end position="165"/>
    </location>
</feature>
<keyword evidence="2" id="KW-1133">Transmembrane helix</keyword>
<keyword evidence="2" id="KW-0812">Transmembrane</keyword>
<dbReference type="EMBL" id="CAFZ01000001">
    <property type="protein sequence ID" value="CCA66390.1"/>
    <property type="molecule type" value="Genomic_DNA"/>
</dbReference>
<protein>
    <submittedName>
        <fullName evidence="3">Uncharacterized protein</fullName>
    </submittedName>
</protein>
<sequence length="218" mass="22650">MVSVDVHIVLRQVNIGAAHLWNPSDSSWIASIAAIFYALAIAVASPVILLVALDFTSYAIVRTLGIDNAHPTSSKRLESSTPVLEADPAASASVIKGKGRKPSAIAIPPPSLDAGTPPQIYFTTPGAANLKLAGVGLFSPPHSRTPSPPITRRSSAKQFASQVSLGSIIDGPKGATPHPEAQEPALHAQPQNGSDDDAETPLPVLLRRRKPTALTSGS</sequence>